<feature type="transmembrane region" description="Helical" evidence="11">
    <location>
        <begin position="143"/>
        <end position="162"/>
    </location>
</feature>
<evidence type="ECO:0000256" key="1">
    <source>
        <dbReference type="ARBA" id="ARBA00004651"/>
    </source>
</evidence>
<dbReference type="PANTHER" id="PTHR21444:SF16">
    <property type="entry name" value="RECEPTOR FOR RETINOL UPTAKE STRA6"/>
    <property type="match status" value="1"/>
</dbReference>
<evidence type="ECO:0000256" key="11">
    <source>
        <dbReference type="SAM" id="Phobius"/>
    </source>
</evidence>
<feature type="transmembrane region" description="Helical" evidence="11">
    <location>
        <begin position="117"/>
        <end position="136"/>
    </location>
</feature>
<evidence type="ECO:0000256" key="3">
    <source>
        <dbReference type="ARBA" id="ARBA00022448"/>
    </source>
</evidence>
<evidence type="ECO:0000256" key="4">
    <source>
        <dbReference type="ARBA" id="ARBA00022475"/>
    </source>
</evidence>
<keyword evidence="8" id="KW-0683">Retinol-binding</keyword>
<proteinExistence type="predicted"/>
<dbReference type="AlphaFoldDB" id="A0A9D4JMN9"/>
<feature type="transmembrane region" description="Helical" evidence="11">
    <location>
        <begin position="494"/>
        <end position="512"/>
    </location>
</feature>
<feature type="transmembrane region" description="Helical" evidence="11">
    <location>
        <begin position="35"/>
        <end position="54"/>
    </location>
</feature>
<organism evidence="12 13">
    <name type="scientific">Dreissena polymorpha</name>
    <name type="common">Zebra mussel</name>
    <name type="synonym">Mytilus polymorpha</name>
    <dbReference type="NCBI Taxonomy" id="45954"/>
    <lineage>
        <taxon>Eukaryota</taxon>
        <taxon>Metazoa</taxon>
        <taxon>Spiralia</taxon>
        <taxon>Lophotrochozoa</taxon>
        <taxon>Mollusca</taxon>
        <taxon>Bivalvia</taxon>
        <taxon>Autobranchia</taxon>
        <taxon>Heteroconchia</taxon>
        <taxon>Euheterodonta</taxon>
        <taxon>Imparidentia</taxon>
        <taxon>Neoheterodontei</taxon>
        <taxon>Myida</taxon>
        <taxon>Dreissenoidea</taxon>
        <taxon>Dreissenidae</taxon>
        <taxon>Dreissena</taxon>
    </lineage>
</organism>
<dbReference type="PANTHER" id="PTHR21444">
    <property type="entry name" value="COILED-COIL DOMAIN-CONTAINING PROTEIN 180"/>
    <property type="match status" value="1"/>
</dbReference>
<feature type="transmembrane region" description="Helical" evidence="11">
    <location>
        <begin position="83"/>
        <end position="102"/>
    </location>
</feature>
<evidence type="ECO:0000256" key="6">
    <source>
        <dbReference type="ARBA" id="ARBA00022893"/>
    </source>
</evidence>
<dbReference type="GO" id="GO:0016918">
    <property type="term" value="F:retinal binding"/>
    <property type="evidence" value="ECO:0007669"/>
    <property type="project" value="UniProtKB-KW"/>
</dbReference>
<comment type="caution">
    <text evidence="12">The sequence shown here is derived from an EMBL/GenBank/DDBJ whole genome shotgun (WGS) entry which is preliminary data.</text>
</comment>
<evidence type="ECO:0000256" key="2">
    <source>
        <dbReference type="ARBA" id="ARBA00014411"/>
    </source>
</evidence>
<evidence type="ECO:0000256" key="9">
    <source>
        <dbReference type="ARBA" id="ARBA00023136"/>
    </source>
</evidence>
<reference evidence="12" key="1">
    <citation type="journal article" date="2019" name="bioRxiv">
        <title>The Genome of the Zebra Mussel, Dreissena polymorpha: A Resource for Invasive Species Research.</title>
        <authorList>
            <person name="McCartney M.A."/>
            <person name="Auch B."/>
            <person name="Kono T."/>
            <person name="Mallez S."/>
            <person name="Zhang Y."/>
            <person name="Obille A."/>
            <person name="Becker A."/>
            <person name="Abrahante J.E."/>
            <person name="Garbe J."/>
            <person name="Badalamenti J.P."/>
            <person name="Herman A."/>
            <person name="Mangelson H."/>
            <person name="Liachko I."/>
            <person name="Sullivan S."/>
            <person name="Sone E.D."/>
            <person name="Koren S."/>
            <person name="Silverstein K.A.T."/>
            <person name="Beckman K.B."/>
            <person name="Gohl D.M."/>
        </authorList>
    </citation>
    <scope>NUCLEOTIDE SEQUENCE</scope>
    <source>
        <strain evidence="12">Duluth1</strain>
        <tissue evidence="12">Whole animal</tissue>
    </source>
</reference>
<dbReference type="GO" id="GO:0034632">
    <property type="term" value="F:retinol transmembrane transporter activity"/>
    <property type="evidence" value="ECO:0007669"/>
    <property type="project" value="InterPro"/>
</dbReference>
<dbReference type="Proteomes" id="UP000828390">
    <property type="component" value="Unassembled WGS sequence"/>
</dbReference>
<feature type="transmembrane region" description="Helical" evidence="11">
    <location>
        <begin position="449"/>
        <end position="473"/>
    </location>
</feature>
<evidence type="ECO:0000313" key="12">
    <source>
        <dbReference type="EMBL" id="KAH3816019.1"/>
    </source>
</evidence>
<keyword evidence="10" id="KW-0675">Receptor</keyword>
<keyword evidence="3" id="KW-0813">Transport</keyword>
<feature type="transmembrane region" description="Helical" evidence="11">
    <location>
        <begin position="281"/>
        <end position="307"/>
    </location>
</feature>
<dbReference type="EMBL" id="JAIWYP010000006">
    <property type="protein sequence ID" value="KAH3816019.1"/>
    <property type="molecule type" value="Genomic_DNA"/>
</dbReference>
<keyword evidence="13" id="KW-1185">Reference proteome</keyword>
<evidence type="ECO:0000256" key="5">
    <source>
        <dbReference type="ARBA" id="ARBA00022692"/>
    </source>
</evidence>
<accession>A0A9D4JMN9</accession>
<keyword evidence="6" id="KW-0845">Vitamin A</keyword>
<evidence type="ECO:0000313" key="13">
    <source>
        <dbReference type="Proteomes" id="UP000828390"/>
    </source>
</evidence>
<feature type="transmembrane region" description="Helical" evidence="11">
    <location>
        <begin position="182"/>
        <end position="203"/>
    </location>
</feature>
<comment type="subcellular location">
    <subcellularLocation>
        <location evidence="1">Cell membrane</location>
        <topology evidence="1">Multi-pass membrane protein</topology>
    </subcellularLocation>
</comment>
<name>A0A9D4JMN9_DREPO</name>
<dbReference type="Pfam" id="PF14752">
    <property type="entry name" value="RBP_receptor"/>
    <property type="match status" value="1"/>
</dbReference>
<keyword evidence="9 11" id="KW-0472">Membrane</keyword>
<dbReference type="GO" id="GO:0019841">
    <property type="term" value="F:retinol binding"/>
    <property type="evidence" value="ECO:0007669"/>
    <property type="project" value="UniProtKB-KW"/>
</dbReference>
<gene>
    <name evidence="12" type="ORF">DPMN_144559</name>
</gene>
<dbReference type="GO" id="GO:0005886">
    <property type="term" value="C:plasma membrane"/>
    <property type="evidence" value="ECO:0007669"/>
    <property type="project" value="UniProtKB-SubCell"/>
</dbReference>
<keyword evidence="4" id="KW-1003">Cell membrane</keyword>
<dbReference type="GO" id="GO:0038023">
    <property type="term" value="F:signaling receptor activity"/>
    <property type="evidence" value="ECO:0007669"/>
    <property type="project" value="InterPro"/>
</dbReference>
<feature type="transmembrane region" description="Helical" evidence="11">
    <location>
        <begin position="352"/>
        <end position="373"/>
    </location>
</feature>
<protein>
    <recommendedName>
        <fullName evidence="2">Receptor for retinol uptake STRA6</fullName>
    </recommendedName>
</protein>
<dbReference type="InterPro" id="IPR026612">
    <property type="entry name" value="STRA6-like"/>
</dbReference>
<dbReference type="GO" id="GO:0071939">
    <property type="term" value="P:vitamin A import into cell"/>
    <property type="evidence" value="ECO:0007669"/>
    <property type="project" value="TreeGrafter"/>
</dbReference>
<sequence length="552" mass="62309">MASFLSAFNELYGKIRSENDTEPAECISNIPDDLFHFWFLLPSSLMIILLAFSFHRKSLCLSCLGGRPAAVFPMDILSKSNRMSYVAAWGAMTHLAFEMTFGETQIVSLHGPTYVTIWNKILSMAVIGVGYFPLFAGLALDSLVSLAVTFLYACVLLAVDIYKIFECELIPTARLIFIVRDLPSLACLGYLCVSIPVCIFHGLRSKSLRIFTSSERVSFLGEDKDLESTSEAEHVRDLLRPPKPPPPAARNLKEKVAGIAKSVFARVIYQNKHKYRYSTRVLSVTVMGIILLYLAVVEFFVMILPLFTILSNGFKETLDEIGREFQLGEEEWITETRDEFILFQDLIQDGRICVIVSLTFAGATGVLSILHMLTSYRTNMLSLYKGDNTHIPHRSEFANTGLLLGSMKYAGFQIAYIGWGFILHLICFLLISVALCVLIIILMEGYTEWLIGILATTWPAWVMTIVLMVVQKLSAKFFFLQDRGLLLAMNNRRALFSFSFFLFFYNIFLGFLSCLMRIIKSIVIGTIFLSRLDNSALPRRFQMMDPGLCVNI</sequence>
<reference evidence="12" key="2">
    <citation type="submission" date="2020-11" db="EMBL/GenBank/DDBJ databases">
        <authorList>
            <person name="McCartney M.A."/>
            <person name="Auch B."/>
            <person name="Kono T."/>
            <person name="Mallez S."/>
            <person name="Becker A."/>
            <person name="Gohl D.M."/>
            <person name="Silverstein K.A.T."/>
            <person name="Koren S."/>
            <person name="Bechman K.B."/>
            <person name="Herman A."/>
            <person name="Abrahante J.E."/>
            <person name="Garbe J."/>
        </authorList>
    </citation>
    <scope>NUCLEOTIDE SEQUENCE</scope>
    <source>
        <strain evidence="12">Duluth1</strain>
        <tissue evidence="12">Whole animal</tissue>
    </source>
</reference>
<evidence type="ECO:0000256" key="7">
    <source>
        <dbReference type="ARBA" id="ARBA00022989"/>
    </source>
</evidence>
<evidence type="ECO:0000256" key="8">
    <source>
        <dbReference type="ARBA" id="ARBA00023072"/>
    </source>
</evidence>
<keyword evidence="5 11" id="KW-0812">Transmembrane</keyword>
<evidence type="ECO:0000256" key="10">
    <source>
        <dbReference type="ARBA" id="ARBA00023170"/>
    </source>
</evidence>
<keyword evidence="7 11" id="KW-1133">Transmembrane helix</keyword>
<feature type="transmembrane region" description="Helical" evidence="11">
    <location>
        <begin position="416"/>
        <end position="443"/>
    </location>
</feature>